<name>A0ABM0KAV9_APLCA</name>
<keyword evidence="2" id="KW-0436">Ligase</keyword>
<dbReference type="Gene3D" id="3.40.50.12780">
    <property type="entry name" value="N-terminal domain of ligase-like"/>
    <property type="match status" value="1"/>
</dbReference>
<comment type="catalytic activity">
    <reaction evidence="3">
        <text>a very long-chain fatty acid + ATP + CoA = a very long-chain fatty acyl-CoA + AMP + diphosphate</text>
        <dbReference type="Rhea" id="RHEA:54536"/>
        <dbReference type="ChEBI" id="CHEBI:30616"/>
        <dbReference type="ChEBI" id="CHEBI:33019"/>
        <dbReference type="ChEBI" id="CHEBI:57287"/>
        <dbReference type="ChEBI" id="CHEBI:58950"/>
        <dbReference type="ChEBI" id="CHEBI:138261"/>
        <dbReference type="ChEBI" id="CHEBI:456215"/>
    </reaction>
    <physiologicalReaction direction="left-to-right" evidence="3">
        <dbReference type="Rhea" id="RHEA:54537"/>
    </physiologicalReaction>
</comment>
<dbReference type="Proteomes" id="UP000694888">
    <property type="component" value="Unplaced"/>
</dbReference>
<sequence length="627" mass="69162">MKLYQKVLLGSAGTASAGLVAWKSMFPWIEHDLKIINVGRKLMKIREESMSSLLIDKFEKHVATQPRKVFIEFEDNLYTFEFIDQMACKVANIARARGLGPRDCVAIMIQNEPAFVWTFLGLQKLGVSTAFINFNLKMQPLIHSVKAADPKMLIVGSGESLLESVTEILDDLAGIKVFAQGLGSMPAPPGVESFDPLFLAALPTPVSPIVRSSITMEDICCYIYTSGTTGNPKPVFINHAKAQGIGTALRLVNLNGSDKLYTVLPLYHSAGGGIGFFGAVIPGATMVLKKKFSASQFWSDVRKHEVTVIQYIGELFRYLIAQPPNKLDAVHKVRAAFGNGLRKDIWLEVNKRFQIPEIAEFFGATEGTTLLLNLANKPGAIGRLSPFLSMLDPDPKALVKFDYGTALPIRDKNGRCIKVGIGEPGLFISKVPDILVQNGRFDVYRSSKEANDKKLVRGAFKDGDIYFNYGDVFVLDKEYFLYFQDRIGDTFRWKGENVSTTEVANVVTGASFLEDANVYGVSVPGHDGRAGMAALTLKNGCSLGRQELKELYDHVCGQLPTYARPLFLRHLGEAIITGTFKQKKGDLVGEGYDHNKVSDPLFFLDAQKETYSPLSPSDLGKFLQSRL</sequence>
<protein>
    <recommendedName>
        <fullName evidence="4">Long-chain-fatty-acid--CoA ligase</fullName>
    </recommendedName>
</protein>
<evidence type="ECO:0000256" key="4">
    <source>
        <dbReference type="ARBA" id="ARBA00041297"/>
    </source>
</evidence>
<dbReference type="Gene3D" id="3.30.300.30">
    <property type="match status" value="1"/>
</dbReference>
<comment type="similarity">
    <text evidence="1">Belongs to the ATP-dependent AMP-binding enzyme family.</text>
</comment>
<evidence type="ECO:0000313" key="8">
    <source>
        <dbReference type="RefSeq" id="XP_005113163.1"/>
    </source>
</evidence>
<evidence type="ECO:0000256" key="1">
    <source>
        <dbReference type="ARBA" id="ARBA00006432"/>
    </source>
</evidence>
<dbReference type="SUPFAM" id="SSF56801">
    <property type="entry name" value="Acetyl-CoA synthetase-like"/>
    <property type="match status" value="1"/>
</dbReference>
<accession>A0ABM0KAV9</accession>
<dbReference type="InterPro" id="IPR020845">
    <property type="entry name" value="AMP-binding_CS"/>
</dbReference>
<evidence type="ECO:0000256" key="5">
    <source>
        <dbReference type="ARBA" id="ARBA00048666"/>
    </source>
</evidence>
<evidence type="ECO:0000259" key="6">
    <source>
        <dbReference type="Pfam" id="PF00501"/>
    </source>
</evidence>
<evidence type="ECO:0000256" key="3">
    <source>
        <dbReference type="ARBA" id="ARBA00036527"/>
    </source>
</evidence>
<keyword evidence="7" id="KW-1185">Reference proteome</keyword>
<evidence type="ECO:0000256" key="2">
    <source>
        <dbReference type="ARBA" id="ARBA00022598"/>
    </source>
</evidence>
<dbReference type="RefSeq" id="XP_005113163.1">
    <property type="nucleotide sequence ID" value="XM_005113106.3"/>
</dbReference>
<evidence type="ECO:0000313" key="7">
    <source>
        <dbReference type="Proteomes" id="UP000694888"/>
    </source>
</evidence>
<dbReference type="InterPro" id="IPR045851">
    <property type="entry name" value="AMP-bd_C_sf"/>
</dbReference>
<dbReference type="PANTHER" id="PTHR43107:SF22">
    <property type="entry name" value="VERY LONG-CHAIN ACYL-COA SYNTHETASE"/>
    <property type="match status" value="1"/>
</dbReference>
<organism evidence="7 8">
    <name type="scientific">Aplysia californica</name>
    <name type="common">California sea hare</name>
    <dbReference type="NCBI Taxonomy" id="6500"/>
    <lineage>
        <taxon>Eukaryota</taxon>
        <taxon>Metazoa</taxon>
        <taxon>Spiralia</taxon>
        <taxon>Lophotrochozoa</taxon>
        <taxon>Mollusca</taxon>
        <taxon>Gastropoda</taxon>
        <taxon>Heterobranchia</taxon>
        <taxon>Euthyneura</taxon>
        <taxon>Tectipleura</taxon>
        <taxon>Aplysiida</taxon>
        <taxon>Aplysioidea</taxon>
        <taxon>Aplysiidae</taxon>
        <taxon>Aplysia</taxon>
    </lineage>
</organism>
<dbReference type="InterPro" id="IPR042099">
    <property type="entry name" value="ANL_N_sf"/>
</dbReference>
<proteinExistence type="inferred from homology"/>
<dbReference type="GeneID" id="101851786"/>
<feature type="domain" description="AMP-dependent synthetase/ligase" evidence="6">
    <location>
        <begin position="58"/>
        <end position="387"/>
    </location>
</feature>
<dbReference type="PROSITE" id="PS00455">
    <property type="entry name" value="AMP_BINDING"/>
    <property type="match status" value="1"/>
</dbReference>
<dbReference type="Pfam" id="PF00501">
    <property type="entry name" value="AMP-binding"/>
    <property type="match status" value="1"/>
</dbReference>
<reference evidence="8" key="1">
    <citation type="submission" date="2025-08" db="UniProtKB">
        <authorList>
            <consortium name="RefSeq"/>
        </authorList>
    </citation>
    <scope>IDENTIFICATION</scope>
</reference>
<dbReference type="PANTHER" id="PTHR43107">
    <property type="entry name" value="LONG-CHAIN FATTY ACID TRANSPORT PROTEIN"/>
    <property type="match status" value="1"/>
</dbReference>
<comment type="catalytic activity">
    <reaction evidence="5">
        <text>tetracosanoate + ATP + CoA = tetracosanoyl-CoA + AMP + diphosphate</text>
        <dbReference type="Rhea" id="RHEA:33639"/>
        <dbReference type="ChEBI" id="CHEBI:30616"/>
        <dbReference type="ChEBI" id="CHEBI:31014"/>
        <dbReference type="ChEBI" id="CHEBI:33019"/>
        <dbReference type="ChEBI" id="CHEBI:57287"/>
        <dbReference type="ChEBI" id="CHEBI:65052"/>
        <dbReference type="ChEBI" id="CHEBI:456215"/>
    </reaction>
    <physiologicalReaction direction="left-to-right" evidence="5">
        <dbReference type="Rhea" id="RHEA:33640"/>
    </physiologicalReaction>
</comment>
<gene>
    <name evidence="8" type="primary">LOC101851786</name>
</gene>
<dbReference type="InterPro" id="IPR000873">
    <property type="entry name" value="AMP-dep_synth/lig_dom"/>
</dbReference>